<dbReference type="PANTHER" id="PTHR13950:SF9">
    <property type="entry name" value="RABCONNECTIN-3A"/>
    <property type="match status" value="1"/>
</dbReference>
<feature type="region of interest" description="Disordered" evidence="1">
    <location>
        <begin position="142"/>
        <end position="170"/>
    </location>
</feature>
<proteinExistence type="predicted"/>
<comment type="caution">
    <text evidence="2">The sequence shown here is derived from an EMBL/GenBank/DDBJ whole genome shotgun (WGS) entry which is preliminary data.</text>
</comment>
<feature type="non-terminal residue" evidence="2">
    <location>
        <position position="363"/>
    </location>
</feature>
<evidence type="ECO:0000313" key="3">
    <source>
        <dbReference type="Proteomes" id="UP001054857"/>
    </source>
</evidence>
<organism evidence="2 3">
    <name type="scientific">Astrephomene gubernaculifera</name>
    <dbReference type="NCBI Taxonomy" id="47775"/>
    <lineage>
        <taxon>Eukaryota</taxon>
        <taxon>Viridiplantae</taxon>
        <taxon>Chlorophyta</taxon>
        <taxon>core chlorophytes</taxon>
        <taxon>Chlorophyceae</taxon>
        <taxon>CS clade</taxon>
        <taxon>Chlamydomonadales</taxon>
        <taxon>Astrephomenaceae</taxon>
        <taxon>Astrephomene</taxon>
    </lineage>
</organism>
<evidence type="ECO:0000313" key="2">
    <source>
        <dbReference type="EMBL" id="GFR41683.1"/>
    </source>
</evidence>
<dbReference type="Proteomes" id="UP001054857">
    <property type="component" value="Unassembled WGS sequence"/>
</dbReference>
<feature type="non-terminal residue" evidence="2">
    <location>
        <position position="1"/>
    </location>
</feature>
<dbReference type="InterPro" id="IPR052208">
    <property type="entry name" value="DmX-like/RAVE_component"/>
</dbReference>
<name>A0AAD3DHK1_9CHLO</name>
<gene>
    <name evidence="2" type="ORF">Agub_g2429</name>
</gene>
<dbReference type="GO" id="GO:0043291">
    <property type="term" value="C:RAVE complex"/>
    <property type="evidence" value="ECO:0007669"/>
    <property type="project" value="TreeGrafter"/>
</dbReference>
<accession>A0AAD3DHK1</accession>
<dbReference type="GO" id="GO:0007035">
    <property type="term" value="P:vacuolar acidification"/>
    <property type="evidence" value="ECO:0007669"/>
    <property type="project" value="TreeGrafter"/>
</dbReference>
<evidence type="ECO:0000256" key="1">
    <source>
        <dbReference type="SAM" id="MobiDB-lite"/>
    </source>
</evidence>
<protein>
    <submittedName>
        <fullName evidence="2">Uncharacterized protein</fullName>
    </submittedName>
</protein>
<dbReference type="PANTHER" id="PTHR13950">
    <property type="entry name" value="RABCONNECTIN-RELATED"/>
    <property type="match status" value="1"/>
</dbReference>
<reference evidence="2 3" key="1">
    <citation type="journal article" date="2021" name="Sci. Rep.">
        <title>Genome sequencing of the multicellular alga Astrephomene provides insights into convergent evolution of germ-soma differentiation.</title>
        <authorList>
            <person name="Yamashita S."/>
            <person name="Yamamoto K."/>
            <person name="Matsuzaki R."/>
            <person name="Suzuki S."/>
            <person name="Yamaguchi H."/>
            <person name="Hirooka S."/>
            <person name="Minakuchi Y."/>
            <person name="Miyagishima S."/>
            <person name="Kawachi M."/>
            <person name="Toyoda A."/>
            <person name="Nozaki H."/>
        </authorList>
    </citation>
    <scope>NUCLEOTIDE SEQUENCE [LARGE SCALE GENOMIC DNA]</scope>
    <source>
        <strain evidence="2 3">NIES-4017</strain>
    </source>
</reference>
<keyword evidence="3" id="KW-1185">Reference proteome</keyword>
<dbReference type="AlphaFoldDB" id="A0AAD3DHK1"/>
<sequence>TTDAGGVPAAAAAASAGGAAAAAATAAAAVSAQLAAPPPAPSTAPALMTLGADWVIRIYVEVVMRNMLPPELAASAAGLSMSQFCLTLVIEPPSLNLLPSSRPGMRACWAKPLGSSSGGGEGTAAVTTALYDSASGGSGAAAGGGAAAGVGPPEGQDAGREDGGDGSGDGGSRLQWIVASVCLAAHEDADAAELGAAAGVPMDEAVCVWAVDGLSSVVLSGMPRGSVSSAKTAASPKAVLWGIQQRSVSWLQPGKLLPASPTALRPGDFAIAAYVSYPGGMPLLAAGDSCVGMQGAYAEVRSYQISPTAAATPAGSSQTATYLRIASLARQIITGNPETISSMLVHPAADVALLRDRTGGVAL</sequence>
<dbReference type="EMBL" id="BMAR01000002">
    <property type="protein sequence ID" value="GFR41683.1"/>
    <property type="molecule type" value="Genomic_DNA"/>
</dbReference>